<name>A0ABT8RGZ4_9BACT</name>
<evidence type="ECO:0000259" key="1">
    <source>
        <dbReference type="Pfam" id="PF13672"/>
    </source>
</evidence>
<dbReference type="SUPFAM" id="SSF81606">
    <property type="entry name" value="PP2C-like"/>
    <property type="match status" value="1"/>
</dbReference>
<comment type="caution">
    <text evidence="2">The sequence shown here is derived from an EMBL/GenBank/DDBJ whole genome shotgun (WGS) entry which is preliminary data.</text>
</comment>
<feature type="domain" description="PPM-type phosphatase" evidence="1">
    <location>
        <begin position="15"/>
        <end position="185"/>
    </location>
</feature>
<proteinExistence type="predicted"/>
<dbReference type="InterPro" id="IPR036457">
    <property type="entry name" value="PPM-type-like_dom_sf"/>
</dbReference>
<dbReference type="RefSeq" id="WP_302040784.1">
    <property type="nucleotide sequence ID" value="NZ_JAUKPO010000024.1"/>
</dbReference>
<keyword evidence="3" id="KW-1185">Reference proteome</keyword>
<evidence type="ECO:0000313" key="3">
    <source>
        <dbReference type="Proteomes" id="UP001168528"/>
    </source>
</evidence>
<organism evidence="2 3">
    <name type="scientific">Rhodocytophaga aerolata</name>
    <dbReference type="NCBI Taxonomy" id="455078"/>
    <lineage>
        <taxon>Bacteria</taxon>
        <taxon>Pseudomonadati</taxon>
        <taxon>Bacteroidota</taxon>
        <taxon>Cytophagia</taxon>
        <taxon>Cytophagales</taxon>
        <taxon>Rhodocytophagaceae</taxon>
        <taxon>Rhodocytophaga</taxon>
    </lineage>
</organism>
<sequence>MNIYQLLRIGEHHINHCEDYAIVETIGQGKILCAVMDGCTMGGDSYFAATLVGKLLRKIAIEKSYQSFYDKSHNTSVDIDLKYILGKLMAELKDLKNKLLLKDDELLTTLLIAIMDVENNTGKILTIGDGLVCINGQLYEFEQDNKPDYLGYHLAEEFEMWYSKQKQILHIDKIEDISICTDGIFTFSAYDKKKYNVQKDPINYLQLIIYWLTKKIKSLKAC</sequence>
<reference evidence="2" key="1">
    <citation type="submission" date="2023-07" db="EMBL/GenBank/DDBJ databases">
        <title>The genome sequence of Rhodocytophaga aerolata KACC 12507.</title>
        <authorList>
            <person name="Zhang X."/>
        </authorList>
    </citation>
    <scope>NUCLEOTIDE SEQUENCE</scope>
    <source>
        <strain evidence="2">KACC 12507</strain>
    </source>
</reference>
<gene>
    <name evidence="2" type="ORF">Q0590_27125</name>
</gene>
<evidence type="ECO:0000313" key="2">
    <source>
        <dbReference type="EMBL" id="MDO1449982.1"/>
    </source>
</evidence>
<dbReference type="InterPro" id="IPR001932">
    <property type="entry name" value="PPM-type_phosphatase-like_dom"/>
</dbReference>
<dbReference type="Pfam" id="PF13672">
    <property type="entry name" value="PP2C_2"/>
    <property type="match status" value="1"/>
</dbReference>
<dbReference type="Gene3D" id="3.60.40.10">
    <property type="entry name" value="PPM-type phosphatase domain"/>
    <property type="match status" value="1"/>
</dbReference>
<protein>
    <submittedName>
        <fullName evidence="2">Protein phosphatase 2C domain-containing protein</fullName>
    </submittedName>
</protein>
<accession>A0ABT8RGZ4</accession>
<dbReference type="Proteomes" id="UP001168528">
    <property type="component" value="Unassembled WGS sequence"/>
</dbReference>
<dbReference type="EMBL" id="JAUKPO010000024">
    <property type="protein sequence ID" value="MDO1449982.1"/>
    <property type="molecule type" value="Genomic_DNA"/>
</dbReference>